<dbReference type="InterPro" id="IPR033855">
    <property type="entry name" value="Protein_C"/>
</dbReference>
<dbReference type="PANTHER" id="PTHR42987:SF4">
    <property type="entry name" value="PROTEASE SOHB-RELATED"/>
    <property type="match status" value="1"/>
</dbReference>
<proteinExistence type="inferred from homology"/>
<feature type="domain" description="Peptidase S49" evidence="2">
    <location>
        <begin position="136"/>
        <end position="285"/>
    </location>
</feature>
<dbReference type="Gene3D" id="3.90.226.10">
    <property type="entry name" value="2-enoyl-CoA Hydratase, Chain A, domain 1"/>
    <property type="match status" value="1"/>
</dbReference>
<protein>
    <submittedName>
        <fullName evidence="3">Protease-4</fullName>
    </submittedName>
</protein>
<accession>A0A327WQH8</accession>
<gene>
    <name evidence="3" type="ORF">LX87_04104</name>
</gene>
<dbReference type="InterPro" id="IPR002142">
    <property type="entry name" value="Peptidase_S49"/>
</dbReference>
<dbReference type="CDD" id="cd07022">
    <property type="entry name" value="S49_Sppa_36K_type"/>
    <property type="match status" value="1"/>
</dbReference>
<dbReference type="Pfam" id="PF01343">
    <property type="entry name" value="Peptidase_S49"/>
    <property type="match status" value="1"/>
</dbReference>
<keyword evidence="3" id="KW-0645">Protease</keyword>
<dbReference type="Proteomes" id="UP000248790">
    <property type="component" value="Unassembled WGS sequence"/>
</dbReference>
<keyword evidence="4" id="KW-1185">Reference proteome</keyword>
<dbReference type="PANTHER" id="PTHR42987">
    <property type="entry name" value="PEPTIDASE S49"/>
    <property type="match status" value="1"/>
</dbReference>
<keyword evidence="3" id="KW-0378">Hydrolase</keyword>
<organism evidence="3 4">
    <name type="scientific">Larkinella arboricola</name>
    <dbReference type="NCBI Taxonomy" id="643671"/>
    <lineage>
        <taxon>Bacteria</taxon>
        <taxon>Pseudomonadati</taxon>
        <taxon>Bacteroidota</taxon>
        <taxon>Cytophagia</taxon>
        <taxon>Cytophagales</taxon>
        <taxon>Spirosomataceae</taxon>
        <taxon>Larkinella</taxon>
    </lineage>
</organism>
<comment type="similarity">
    <text evidence="1">Belongs to the peptidase S49 family.</text>
</comment>
<dbReference type="InterPro" id="IPR029045">
    <property type="entry name" value="ClpP/crotonase-like_dom_sf"/>
</dbReference>
<sequence length="289" mass="31363">MLDVLLSSQWALNPTYHDRMAGLALGRIQQGFSPFEITQDKKQPFVVSGDDEGIQIGASYGYDRLTKAEGVSGNVVVLPMLGAITRYGDLCSWGAEDYAQWIIEANQDKAVSAMVLEINGPGGSVDGIEMLGEVIRNSQKPIYAFVAGWAASAHYWIASQTRGIMMESKTTSSVGSIGVLAFHVDASKFYEDAGLKVSIIRSDGSDHKARFNDVEPLTEELVTEIKGELNLIRETFIAKVKAGRPGVDESVFSGKMYPGQEAIKLKLADRIGYLGDAIAWADEMAQKAT</sequence>
<evidence type="ECO:0000259" key="2">
    <source>
        <dbReference type="Pfam" id="PF01343"/>
    </source>
</evidence>
<dbReference type="EMBL" id="QLMC01000005">
    <property type="protein sequence ID" value="RAJ94219.1"/>
    <property type="molecule type" value="Genomic_DNA"/>
</dbReference>
<evidence type="ECO:0000313" key="4">
    <source>
        <dbReference type="Proteomes" id="UP000248790"/>
    </source>
</evidence>
<dbReference type="RefSeq" id="WP_111630128.1">
    <property type="nucleotide sequence ID" value="NZ_QLMC01000005.1"/>
</dbReference>
<dbReference type="AlphaFoldDB" id="A0A327WQH8"/>
<comment type="caution">
    <text evidence="3">The sequence shown here is derived from an EMBL/GenBank/DDBJ whole genome shotgun (WGS) entry which is preliminary data.</text>
</comment>
<evidence type="ECO:0000313" key="3">
    <source>
        <dbReference type="EMBL" id="RAJ94219.1"/>
    </source>
</evidence>
<dbReference type="GO" id="GO:0008233">
    <property type="term" value="F:peptidase activity"/>
    <property type="evidence" value="ECO:0007669"/>
    <property type="project" value="UniProtKB-KW"/>
</dbReference>
<name>A0A327WQH8_LARAB</name>
<dbReference type="Gene3D" id="6.20.330.10">
    <property type="match status" value="1"/>
</dbReference>
<reference evidence="3 4" key="1">
    <citation type="submission" date="2018-06" db="EMBL/GenBank/DDBJ databases">
        <title>Genomic Encyclopedia of Archaeal and Bacterial Type Strains, Phase II (KMG-II): from individual species to whole genera.</title>
        <authorList>
            <person name="Goeker M."/>
        </authorList>
    </citation>
    <scope>NUCLEOTIDE SEQUENCE [LARGE SCALE GENOMIC DNA]</scope>
    <source>
        <strain evidence="3 4">DSM 21851</strain>
    </source>
</reference>
<dbReference type="OrthoDB" id="1490107at2"/>
<dbReference type="SUPFAM" id="SSF52096">
    <property type="entry name" value="ClpP/crotonase"/>
    <property type="match status" value="1"/>
</dbReference>
<dbReference type="GO" id="GO:0006508">
    <property type="term" value="P:proteolysis"/>
    <property type="evidence" value="ECO:0007669"/>
    <property type="project" value="UniProtKB-KW"/>
</dbReference>
<evidence type="ECO:0000256" key="1">
    <source>
        <dbReference type="ARBA" id="ARBA00008683"/>
    </source>
</evidence>